<organism evidence="2">
    <name type="scientific">Campylobacter jejuni</name>
    <dbReference type="NCBI Taxonomy" id="197"/>
    <lineage>
        <taxon>Bacteria</taxon>
        <taxon>Pseudomonadati</taxon>
        <taxon>Campylobacterota</taxon>
        <taxon>Epsilonproteobacteria</taxon>
        <taxon>Campylobacterales</taxon>
        <taxon>Campylobacteraceae</taxon>
        <taxon>Campylobacter</taxon>
    </lineage>
</organism>
<accession>A0A5Y8VZ62</accession>
<name>A0A5Y8VZ62_CAMJU</name>
<gene>
    <name evidence="2" type="ORF">FZK63_08510</name>
</gene>
<dbReference type="EMBL" id="AAKBNA010000046">
    <property type="protein sequence ID" value="ECQ5612147.1"/>
    <property type="molecule type" value="Genomic_DNA"/>
</dbReference>
<feature type="region of interest" description="Disordered" evidence="1">
    <location>
        <begin position="64"/>
        <end position="94"/>
    </location>
</feature>
<reference evidence="2" key="1">
    <citation type="submission" date="2019-08" db="EMBL/GenBank/DDBJ databases">
        <authorList>
            <person name="Ashton P.M."/>
            <person name="Dallman T."/>
            <person name="Nair S."/>
            <person name="De Pinna E."/>
            <person name="Peters T."/>
            <person name="Grant K."/>
        </authorList>
    </citation>
    <scope>NUCLEOTIDE SEQUENCE</scope>
    <source>
        <strain evidence="2">275664</strain>
    </source>
</reference>
<sequence>MTKEDLNEVVEEFKAQYPTKFLNPNREKYYERFCEYCKKKNNLEMNKNTAYRWLLEEAEKNHPDIMITNPNATKKDIEKDKKKMAEERESRGSNLIQLKVSDKAKEYLQERADSLGFPLNTYIYHLIMKDMETFNQK</sequence>
<comment type="caution">
    <text evidence="2">The sequence shown here is derived from an EMBL/GenBank/DDBJ whole genome shotgun (WGS) entry which is preliminary data.</text>
</comment>
<evidence type="ECO:0000313" key="2">
    <source>
        <dbReference type="EMBL" id="ECQ5612147.1"/>
    </source>
</evidence>
<evidence type="ECO:0000256" key="1">
    <source>
        <dbReference type="SAM" id="MobiDB-lite"/>
    </source>
</evidence>
<proteinExistence type="predicted"/>
<feature type="compositionally biased region" description="Basic and acidic residues" evidence="1">
    <location>
        <begin position="73"/>
        <end position="91"/>
    </location>
</feature>
<dbReference type="AlphaFoldDB" id="A0A5Y8VZ62"/>
<protein>
    <submittedName>
        <fullName evidence="2">Uncharacterized protein</fullName>
    </submittedName>
</protein>